<keyword evidence="3" id="KW-1185">Reference proteome</keyword>
<feature type="region of interest" description="Disordered" evidence="1">
    <location>
        <begin position="30"/>
        <end position="49"/>
    </location>
</feature>
<sequence>MSEQSSHSNSQAQLRDFGGSNRALAKGSQENLALKNLKGSKESLSATKGSRENLARLALMKGSHENLRNVKSQSRENLKNARTPSREQLQPLTGVREIRDEETPVRLTGGAKQVIQNKKLTGKEKSLSQEKLSASKNKSGSQSSLAGPSTSQNKA</sequence>
<feature type="compositionally biased region" description="Basic and acidic residues" evidence="1">
    <location>
        <begin position="62"/>
        <end position="79"/>
    </location>
</feature>
<comment type="caution">
    <text evidence="2">The sequence shown here is derived from an EMBL/GenBank/DDBJ whole genome shotgun (WGS) entry which is preliminary data.</text>
</comment>
<name>A0AAV2HHB8_LYMST</name>
<feature type="region of interest" description="Disordered" evidence="1">
    <location>
        <begin position="60"/>
        <end position="155"/>
    </location>
</feature>
<accession>A0AAV2HHB8</accession>
<feature type="region of interest" description="Disordered" evidence="1">
    <location>
        <begin position="1"/>
        <end position="25"/>
    </location>
</feature>
<feature type="non-terminal residue" evidence="2">
    <location>
        <position position="155"/>
    </location>
</feature>
<proteinExistence type="predicted"/>
<feature type="compositionally biased region" description="Low complexity" evidence="1">
    <location>
        <begin position="132"/>
        <end position="146"/>
    </location>
</feature>
<dbReference type="Proteomes" id="UP001497497">
    <property type="component" value="Unassembled WGS sequence"/>
</dbReference>
<evidence type="ECO:0000313" key="3">
    <source>
        <dbReference type="Proteomes" id="UP001497497"/>
    </source>
</evidence>
<reference evidence="2 3" key="1">
    <citation type="submission" date="2024-04" db="EMBL/GenBank/DDBJ databases">
        <authorList>
            <consortium name="Genoscope - CEA"/>
            <person name="William W."/>
        </authorList>
    </citation>
    <scope>NUCLEOTIDE SEQUENCE [LARGE SCALE GENOMIC DNA]</scope>
</reference>
<evidence type="ECO:0000313" key="2">
    <source>
        <dbReference type="EMBL" id="CAL1533285.1"/>
    </source>
</evidence>
<protein>
    <submittedName>
        <fullName evidence="2">Uncharacterized protein</fullName>
    </submittedName>
</protein>
<dbReference type="AlphaFoldDB" id="A0AAV2HHB8"/>
<evidence type="ECO:0000256" key="1">
    <source>
        <dbReference type="SAM" id="MobiDB-lite"/>
    </source>
</evidence>
<feature type="compositionally biased region" description="Polar residues" evidence="1">
    <location>
        <begin position="80"/>
        <end position="91"/>
    </location>
</feature>
<gene>
    <name evidence="2" type="ORF">GSLYS_00007303001</name>
</gene>
<dbReference type="EMBL" id="CAXITT010000140">
    <property type="protein sequence ID" value="CAL1533285.1"/>
    <property type="molecule type" value="Genomic_DNA"/>
</dbReference>
<organism evidence="2 3">
    <name type="scientific">Lymnaea stagnalis</name>
    <name type="common">Great pond snail</name>
    <name type="synonym">Helix stagnalis</name>
    <dbReference type="NCBI Taxonomy" id="6523"/>
    <lineage>
        <taxon>Eukaryota</taxon>
        <taxon>Metazoa</taxon>
        <taxon>Spiralia</taxon>
        <taxon>Lophotrochozoa</taxon>
        <taxon>Mollusca</taxon>
        <taxon>Gastropoda</taxon>
        <taxon>Heterobranchia</taxon>
        <taxon>Euthyneura</taxon>
        <taxon>Panpulmonata</taxon>
        <taxon>Hygrophila</taxon>
        <taxon>Lymnaeoidea</taxon>
        <taxon>Lymnaeidae</taxon>
        <taxon>Lymnaea</taxon>
    </lineage>
</organism>
<feature type="compositionally biased region" description="Polar residues" evidence="1">
    <location>
        <begin position="1"/>
        <end position="13"/>
    </location>
</feature>